<protein>
    <submittedName>
        <fullName evidence="1">Uncharacterized protein</fullName>
    </submittedName>
</protein>
<evidence type="ECO:0000313" key="1">
    <source>
        <dbReference type="EMBL" id="DAD98157.1"/>
    </source>
</evidence>
<reference evidence="1" key="1">
    <citation type="journal article" date="2021" name="Proc. Natl. Acad. Sci. U.S.A.">
        <title>A Catalog of Tens of Thousands of Viruses from Human Metagenomes Reveals Hidden Associations with Chronic Diseases.</title>
        <authorList>
            <person name="Tisza M.J."/>
            <person name="Buck C.B."/>
        </authorList>
    </citation>
    <scope>NUCLEOTIDE SEQUENCE</scope>
    <source>
        <strain evidence="1">CthRr4</strain>
    </source>
</reference>
<name>A0A8S5NTN2_9CAUD</name>
<organism evidence="1">
    <name type="scientific">Myoviridae sp. cthRr4</name>
    <dbReference type="NCBI Taxonomy" id="2825152"/>
    <lineage>
        <taxon>Viruses</taxon>
        <taxon>Duplodnaviria</taxon>
        <taxon>Heunggongvirae</taxon>
        <taxon>Uroviricota</taxon>
        <taxon>Caudoviricetes</taxon>
    </lineage>
</organism>
<proteinExistence type="predicted"/>
<sequence>MELLDKYKKEICSRCKNKETNLCEIRQCIDGTYKCIYYQREGKENDKKKF</sequence>
<accession>A0A8S5NTN2</accession>
<dbReference type="EMBL" id="BK015254">
    <property type="protein sequence ID" value="DAD98157.1"/>
    <property type="molecule type" value="Genomic_DNA"/>
</dbReference>